<dbReference type="InterPro" id="IPR002937">
    <property type="entry name" value="Amino_oxidase"/>
</dbReference>
<feature type="domain" description="Amine oxidase" evidence="6">
    <location>
        <begin position="12"/>
        <end position="483"/>
    </location>
</feature>
<dbReference type="Gene3D" id="3.50.50.60">
    <property type="entry name" value="FAD/NAD(P)-binding domain"/>
    <property type="match status" value="2"/>
</dbReference>
<keyword evidence="3 5" id="KW-0560">Oxidoreductase</keyword>
<dbReference type="EMBL" id="AVBG01000003">
    <property type="protein sequence ID" value="KGP92116.1"/>
    <property type="molecule type" value="Genomic_DNA"/>
</dbReference>
<sequence length="495" mass="55913">MKKVAVIGAGPGGLASAMLLAAKGYDVHVFEKNSVIGGRNAKLTLGEYQFDVGPTFFSMPHILEELFEAAGRDLHDYMDLIELDPMYNLIFEDQKVTMYRDPERMTSELSEQFPGSEEGYHRFMNETRKRMNALMPMLQNRHHRLIDYVRPRTLKALPHLALGKSLHGVLSQYFKDERLKLAFTFQAKYLGMSPWECPGAFSILSYMEHEYGVFHPIGGVNQISNSMAKVVQEYGGHIHLNRGVSKLITNGKTVTGLQLEDGEEVQADEVIVNADFAQAMDQLVDQASLKKYKSEKLEKKKYSCSTFMMYLGIDGEIDLPHHSIIFSDDYRKNVEEVTKSLDLSEDPSIYVHNASVTDPTLAPKGKTALYVLAPVPNNFSEIDWDQEKGTFRNLVLDVLKDKGGITISEDQIEEEKILTPKGWEQDYNVYRGATFNLGHQLSQMMYFRPHNRFNELDHCWIVGGGTHPGSGLPTILESARITANWLSETGEVKQA</sequence>
<dbReference type="OrthoDB" id="9814556at2"/>
<comment type="caution">
    <text evidence="7">The sequence shown here is derived from an EMBL/GenBank/DDBJ whole genome shotgun (WGS) entry which is preliminary data.</text>
</comment>
<keyword evidence="2 5" id="KW-0125">Carotenoid biosynthesis</keyword>
<evidence type="ECO:0000256" key="4">
    <source>
        <dbReference type="ARBA" id="ARBA00038322"/>
    </source>
</evidence>
<dbReference type="Pfam" id="PF01593">
    <property type="entry name" value="Amino_oxidase"/>
    <property type="match status" value="1"/>
</dbReference>
<evidence type="ECO:0000256" key="1">
    <source>
        <dbReference type="ARBA" id="ARBA00004829"/>
    </source>
</evidence>
<name>A0A0A2UZX9_9BACI</name>
<gene>
    <name evidence="7" type="ORF">N780_00570</name>
</gene>
<dbReference type="NCBIfam" id="TIGR02734">
    <property type="entry name" value="crtI_fam"/>
    <property type="match status" value="1"/>
</dbReference>
<dbReference type="AlphaFoldDB" id="A0A0A2UZX9"/>
<keyword evidence="8" id="KW-1185">Reference proteome</keyword>
<reference evidence="7 8" key="1">
    <citation type="submission" date="2013-08" db="EMBL/GenBank/DDBJ databases">
        <title>Genome of Pontibacillus chungwhensis.</title>
        <authorList>
            <person name="Wang Q."/>
            <person name="Wang G."/>
        </authorList>
    </citation>
    <scope>NUCLEOTIDE SEQUENCE [LARGE SCALE GENOMIC DNA]</scope>
    <source>
        <strain evidence="7 8">BH030062</strain>
    </source>
</reference>
<evidence type="ECO:0000256" key="2">
    <source>
        <dbReference type="ARBA" id="ARBA00022746"/>
    </source>
</evidence>
<dbReference type="STRING" id="1385513.N780_00570"/>
<dbReference type="PANTHER" id="PTHR43734">
    <property type="entry name" value="PHYTOENE DESATURASE"/>
    <property type="match status" value="1"/>
</dbReference>
<proteinExistence type="inferred from homology"/>
<dbReference type="InterPro" id="IPR036188">
    <property type="entry name" value="FAD/NAD-bd_sf"/>
</dbReference>
<evidence type="ECO:0000259" key="6">
    <source>
        <dbReference type="Pfam" id="PF01593"/>
    </source>
</evidence>
<dbReference type="Proteomes" id="UP000030153">
    <property type="component" value="Unassembled WGS sequence"/>
</dbReference>
<evidence type="ECO:0000313" key="7">
    <source>
        <dbReference type="EMBL" id="KGP92116.1"/>
    </source>
</evidence>
<dbReference type="PANTHER" id="PTHR43734:SF1">
    <property type="entry name" value="PHYTOENE DESATURASE"/>
    <property type="match status" value="1"/>
</dbReference>
<dbReference type="SUPFAM" id="SSF51905">
    <property type="entry name" value="FAD/NAD(P)-binding domain"/>
    <property type="match status" value="1"/>
</dbReference>
<evidence type="ECO:0000256" key="5">
    <source>
        <dbReference type="RuleBase" id="RU362075"/>
    </source>
</evidence>
<dbReference type="eggNOG" id="COG1233">
    <property type="taxonomic scope" value="Bacteria"/>
</dbReference>
<comment type="similarity">
    <text evidence="4">Belongs to the carotenoid/retinoid oxidoreductase family. CrtN subfamily.</text>
</comment>
<evidence type="ECO:0000256" key="3">
    <source>
        <dbReference type="ARBA" id="ARBA00023002"/>
    </source>
</evidence>
<dbReference type="GO" id="GO:0016117">
    <property type="term" value="P:carotenoid biosynthetic process"/>
    <property type="evidence" value="ECO:0007669"/>
    <property type="project" value="UniProtKB-KW"/>
</dbReference>
<dbReference type="InterPro" id="IPR014105">
    <property type="entry name" value="Carotenoid/retinoid_OxRdtase"/>
</dbReference>
<comment type="pathway">
    <text evidence="1 5">Carotenoid biosynthesis.</text>
</comment>
<dbReference type="GO" id="GO:0016491">
    <property type="term" value="F:oxidoreductase activity"/>
    <property type="evidence" value="ECO:0007669"/>
    <property type="project" value="UniProtKB-KW"/>
</dbReference>
<organism evidence="7 8">
    <name type="scientific">Pontibacillus chungwhensis BH030062</name>
    <dbReference type="NCBI Taxonomy" id="1385513"/>
    <lineage>
        <taxon>Bacteria</taxon>
        <taxon>Bacillati</taxon>
        <taxon>Bacillota</taxon>
        <taxon>Bacilli</taxon>
        <taxon>Bacillales</taxon>
        <taxon>Bacillaceae</taxon>
        <taxon>Pontibacillus</taxon>
    </lineage>
</organism>
<protein>
    <submittedName>
        <fullName evidence="7">Phytoene desaturase</fullName>
    </submittedName>
</protein>
<dbReference type="PRINTS" id="PR00419">
    <property type="entry name" value="ADXRDTASE"/>
</dbReference>
<accession>A0A0A2UZX9</accession>
<evidence type="ECO:0000313" key="8">
    <source>
        <dbReference type="Proteomes" id="UP000030153"/>
    </source>
</evidence>
<dbReference type="RefSeq" id="WP_036781058.1">
    <property type="nucleotide sequence ID" value="NZ_AVBG01000003.1"/>
</dbReference>